<accession>A0ABW4ZMC8</accession>
<dbReference type="RefSeq" id="WP_379125790.1">
    <property type="nucleotide sequence ID" value="NZ_JBHUHZ010000001.1"/>
</dbReference>
<dbReference type="EMBL" id="JBHUHZ010000001">
    <property type="protein sequence ID" value="MFD2163049.1"/>
    <property type="molecule type" value="Genomic_DNA"/>
</dbReference>
<organism evidence="1 2">
    <name type="scientific">Paradesertivirga mongoliensis</name>
    <dbReference type="NCBI Taxonomy" id="2100740"/>
    <lineage>
        <taxon>Bacteria</taxon>
        <taxon>Pseudomonadati</taxon>
        <taxon>Bacteroidota</taxon>
        <taxon>Sphingobacteriia</taxon>
        <taxon>Sphingobacteriales</taxon>
        <taxon>Sphingobacteriaceae</taxon>
        <taxon>Paradesertivirga</taxon>
    </lineage>
</organism>
<evidence type="ECO:0000313" key="1">
    <source>
        <dbReference type="EMBL" id="MFD2163049.1"/>
    </source>
</evidence>
<sequence length="62" mass="6851">MPVSIPANSSAEIYRPASSLKDIEEGNKAISTIKEIEYLHNVKGSLVLKCLQAIMCLNFKNE</sequence>
<keyword evidence="2" id="KW-1185">Reference proteome</keyword>
<reference evidence="2" key="1">
    <citation type="journal article" date="2019" name="Int. J. Syst. Evol. Microbiol.">
        <title>The Global Catalogue of Microorganisms (GCM) 10K type strain sequencing project: providing services to taxonomists for standard genome sequencing and annotation.</title>
        <authorList>
            <consortium name="The Broad Institute Genomics Platform"/>
            <consortium name="The Broad Institute Genome Sequencing Center for Infectious Disease"/>
            <person name="Wu L."/>
            <person name="Ma J."/>
        </authorList>
    </citation>
    <scope>NUCLEOTIDE SEQUENCE [LARGE SCALE GENOMIC DNA]</scope>
    <source>
        <strain evidence="2">KCTC 42217</strain>
    </source>
</reference>
<name>A0ABW4ZMC8_9SPHI</name>
<comment type="caution">
    <text evidence="1">The sequence shown here is derived from an EMBL/GenBank/DDBJ whole genome shotgun (WGS) entry which is preliminary data.</text>
</comment>
<gene>
    <name evidence="1" type="ORF">ACFSJU_11650</name>
</gene>
<dbReference type="Proteomes" id="UP001597387">
    <property type="component" value="Unassembled WGS sequence"/>
</dbReference>
<evidence type="ECO:0000313" key="2">
    <source>
        <dbReference type="Proteomes" id="UP001597387"/>
    </source>
</evidence>
<protein>
    <submittedName>
        <fullName evidence="1">Uncharacterized protein</fullName>
    </submittedName>
</protein>
<proteinExistence type="predicted"/>